<protein>
    <submittedName>
        <fullName evidence="7">Putative amino acid permease</fullName>
    </submittedName>
</protein>
<keyword evidence="5 6" id="KW-0472">Membrane</keyword>
<evidence type="ECO:0000256" key="3">
    <source>
        <dbReference type="ARBA" id="ARBA00022692"/>
    </source>
</evidence>
<feature type="transmembrane region" description="Helical" evidence="6">
    <location>
        <begin position="40"/>
        <end position="63"/>
    </location>
</feature>
<feature type="transmembrane region" description="Helical" evidence="6">
    <location>
        <begin position="7"/>
        <end position="34"/>
    </location>
</feature>
<evidence type="ECO:0000256" key="1">
    <source>
        <dbReference type="ARBA" id="ARBA00004651"/>
    </source>
</evidence>
<feature type="transmembrane region" description="Helical" evidence="6">
    <location>
        <begin position="184"/>
        <end position="206"/>
    </location>
</feature>
<keyword evidence="8" id="KW-1185">Reference proteome</keyword>
<dbReference type="Gene3D" id="1.20.1740.10">
    <property type="entry name" value="Amino acid/polyamine transporter I"/>
    <property type="match status" value="1"/>
</dbReference>
<evidence type="ECO:0000256" key="2">
    <source>
        <dbReference type="ARBA" id="ARBA00022475"/>
    </source>
</evidence>
<dbReference type="PIRSF" id="PIRSF006060">
    <property type="entry name" value="AA_transporter"/>
    <property type="match status" value="1"/>
</dbReference>
<sequence>MKKKMTFFDLVSMGVGATIGSGIFVMLGIGIGMTGRSVNIALIVAIILSFLMTVPTILLSGVVDLKGGLVTQAEILLGKKWASIVGYIYIIVNLTISVMAISIIDYLTQLIPVLGDYHQLFSILTILFFFLISIKGAKFMARAQNIFVVVMMIALGLFVVFGVPQVQPGYFTEPGLFTNGFTGFFTAVALLTFATQGATCIVNYSSEVEDSQKLLPRAMIMTFIVVGIIYFGIGTAAAGVLPYDQVAFQSLGVVAKEILPSPLFVVFIIGGACFALGSTLNSTLASLRYPVMQVAEDGFLPKILLKTDKKYDFPYVIMGFFLLIGITPIIFNVDLNILVSLVMIPSYLFNLFIALATARIPKLFKEEWLNSKLHVKNFVLYILCGLAALVYIVQAYFLIKDLSTGLIIGNIIFFAVTVIYVNYRDKQLKKG</sequence>
<dbReference type="PANTHER" id="PTHR42770">
    <property type="entry name" value="AMINO ACID TRANSPORTER-RELATED"/>
    <property type="match status" value="1"/>
</dbReference>
<dbReference type="Pfam" id="PF13520">
    <property type="entry name" value="AA_permease_2"/>
    <property type="match status" value="1"/>
</dbReference>
<dbReference type="STRING" id="931626.Awo_c34320"/>
<dbReference type="EMBL" id="CP002987">
    <property type="protein sequence ID" value="AFA50158.1"/>
    <property type="molecule type" value="Genomic_DNA"/>
</dbReference>
<feature type="transmembrane region" description="Helical" evidence="6">
    <location>
        <begin position="84"/>
        <end position="104"/>
    </location>
</feature>
<gene>
    <name evidence="7" type="ordered locus">Awo_c34320</name>
</gene>
<proteinExistence type="predicted"/>
<feature type="transmembrane region" description="Helical" evidence="6">
    <location>
        <begin position="218"/>
        <end position="243"/>
    </location>
</feature>
<feature type="transmembrane region" description="Helical" evidence="6">
    <location>
        <begin position="337"/>
        <end position="358"/>
    </location>
</feature>
<feature type="transmembrane region" description="Helical" evidence="6">
    <location>
        <begin position="146"/>
        <end position="164"/>
    </location>
</feature>
<keyword evidence="2" id="KW-1003">Cell membrane</keyword>
<accession>H6LBN5</accession>
<feature type="transmembrane region" description="Helical" evidence="6">
    <location>
        <begin position="378"/>
        <end position="399"/>
    </location>
</feature>
<dbReference type="AlphaFoldDB" id="H6LBN5"/>
<feature type="transmembrane region" description="Helical" evidence="6">
    <location>
        <begin position="405"/>
        <end position="423"/>
    </location>
</feature>
<dbReference type="Proteomes" id="UP000007177">
    <property type="component" value="Chromosome"/>
</dbReference>
<dbReference type="GO" id="GO:0005886">
    <property type="term" value="C:plasma membrane"/>
    <property type="evidence" value="ECO:0007669"/>
    <property type="project" value="UniProtKB-SubCell"/>
</dbReference>
<keyword evidence="3 6" id="KW-0812">Transmembrane</keyword>
<dbReference type="GO" id="GO:0022857">
    <property type="term" value="F:transmembrane transporter activity"/>
    <property type="evidence" value="ECO:0007669"/>
    <property type="project" value="InterPro"/>
</dbReference>
<name>H6LBN5_ACEWD</name>
<reference evidence="8" key="1">
    <citation type="submission" date="2011-07" db="EMBL/GenBank/DDBJ databases">
        <title>Complete genome sequence of Acetobacterium woodii.</title>
        <authorList>
            <person name="Poehlein A."/>
            <person name="Schmidt S."/>
            <person name="Kaster A.-K."/>
            <person name="Goenrich M."/>
            <person name="Vollmers J."/>
            <person name="Thuermer A."/>
            <person name="Gottschalk G."/>
            <person name="Thauer R.K."/>
            <person name="Daniel R."/>
            <person name="Mueller V."/>
        </authorList>
    </citation>
    <scope>NUCLEOTIDE SEQUENCE [LARGE SCALE GENOMIC DNA]</scope>
    <source>
        <strain evidence="8">ATCC 29683 / DSM 1030 / JCM 2381 / KCTC 1655 / WB1</strain>
    </source>
</reference>
<dbReference type="PANTHER" id="PTHR42770:SF7">
    <property type="entry name" value="MEMBRANE PROTEIN"/>
    <property type="match status" value="1"/>
</dbReference>
<evidence type="ECO:0000256" key="6">
    <source>
        <dbReference type="SAM" id="Phobius"/>
    </source>
</evidence>
<dbReference type="eggNOG" id="COG0833">
    <property type="taxonomic scope" value="Bacteria"/>
</dbReference>
<feature type="transmembrane region" description="Helical" evidence="6">
    <location>
        <begin position="116"/>
        <end position="134"/>
    </location>
</feature>
<reference evidence="7 8" key="2">
    <citation type="journal article" date="2012" name="PLoS ONE">
        <title>An ancient pathway combining carbon dioxide fixation with the generation and utilization of a sodium ion gradient for ATP synthesis.</title>
        <authorList>
            <person name="Poehlein A."/>
            <person name="Schmidt S."/>
            <person name="Kaster A.K."/>
            <person name="Goenrich M."/>
            <person name="Vollmers J."/>
            <person name="Thurmer A."/>
            <person name="Bertsch J."/>
            <person name="Schuchmann K."/>
            <person name="Voigt B."/>
            <person name="Hecker M."/>
            <person name="Daniel R."/>
            <person name="Thauer R.K."/>
            <person name="Gottschalk G."/>
            <person name="Muller V."/>
        </authorList>
    </citation>
    <scope>NUCLEOTIDE SEQUENCE [LARGE SCALE GENOMIC DNA]</scope>
    <source>
        <strain evidence="8">ATCC 29683 / DSM 1030 / JCM 2381 / KCTC 1655 / WB1</strain>
    </source>
</reference>
<dbReference type="RefSeq" id="WP_014357751.1">
    <property type="nucleotide sequence ID" value="NC_016894.1"/>
</dbReference>
<organism evidence="7 8">
    <name type="scientific">Acetobacterium woodii (strain ATCC 29683 / DSM 1030 / JCM 2381 / KCTC 1655 / WB1)</name>
    <dbReference type="NCBI Taxonomy" id="931626"/>
    <lineage>
        <taxon>Bacteria</taxon>
        <taxon>Bacillati</taxon>
        <taxon>Bacillota</taxon>
        <taxon>Clostridia</taxon>
        <taxon>Eubacteriales</taxon>
        <taxon>Eubacteriaceae</taxon>
        <taxon>Acetobacterium</taxon>
    </lineage>
</organism>
<evidence type="ECO:0000313" key="8">
    <source>
        <dbReference type="Proteomes" id="UP000007177"/>
    </source>
</evidence>
<dbReference type="InterPro" id="IPR050367">
    <property type="entry name" value="APC_superfamily"/>
</dbReference>
<dbReference type="HOGENOM" id="CLU_007946_21_0_9"/>
<dbReference type="InterPro" id="IPR002293">
    <property type="entry name" value="AA/rel_permease1"/>
</dbReference>
<evidence type="ECO:0000256" key="5">
    <source>
        <dbReference type="ARBA" id="ARBA00023136"/>
    </source>
</evidence>
<feature type="transmembrane region" description="Helical" evidence="6">
    <location>
        <begin position="263"/>
        <end position="284"/>
    </location>
</feature>
<keyword evidence="4 6" id="KW-1133">Transmembrane helix</keyword>
<dbReference type="KEGG" id="awo:Awo_c34320"/>
<feature type="transmembrane region" description="Helical" evidence="6">
    <location>
        <begin position="313"/>
        <end position="331"/>
    </location>
</feature>
<evidence type="ECO:0000256" key="4">
    <source>
        <dbReference type="ARBA" id="ARBA00022989"/>
    </source>
</evidence>
<comment type="subcellular location">
    <subcellularLocation>
        <location evidence="1">Cell membrane</location>
        <topology evidence="1">Multi-pass membrane protein</topology>
    </subcellularLocation>
</comment>
<dbReference type="OrthoDB" id="3181223at2"/>
<evidence type="ECO:0000313" key="7">
    <source>
        <dbReference type="EMBL" id="AFA50158.1"/>
    </source>
</evidence>